<dbReference type="AlphaFoldDB" id="A0A9J6EE83"/>
<comment type="caution">
    <text evidence="1">The sequence shown here is derived from an EMBL/GenBank/DDBJ whole genome shotgun (WGS) entry which is preliminary data.</text>
</comment>
<dbReference type="EMBL" id="JABSTU010000005">
    <property type="protein sequence ID" value="KAH8032662.1"/>
    <property type="molecule type" value="Genomic_DNA"/>
</dbReference>
<keyword evidence="2" id="KW-1185">Reference proteome</keyword>
<dbReference type="Gene3D" id="3.30.40.10">
    <property type="entry name" value="Zinc/RING finger domain, C3HC4 (zinc finger)"/>
    <property type="match status" value="1"/>
</dbReference>
<accession>A0A9J6EE83</accession>
<gene>
    <name evidence="1" type="ORF">HPB51_026175</name>
</gene>
<sequence length="221" mass="24701">MAGSIERWPHMVHGFGSHVQMKAVEFVDKLECCQVCNWCGLVSSQMYRLSCRHVLCDVCKAWYSICNKNVYYAKCCECERICTPIGARGTGDKRVRCVYADSGCDFLGPLKQLDEHLRESCALYSTVCHRCGDTFAHKDMRIHYPTCAGRQGVFLRSSHARSALDNLSAACEKFETAVASAGPEEGAKLRDMVTMVREQFTRIQGQLATGTAWHLSPTLDV</sequence>
<reference evidence="1" key="1">
    <citation type="journal article" date="2020" name="Cell">
        <title>Large-Scale Comparative Analyses of Tick Genomes Elucidate Their Genetic Diversity and Vector Capacities.</title>
        <authorList>
            <consortium name="Tick Genome and Microbiome Consortium (TIGMIC)"/>
            <person name="Jia N."/>
            <person name="Wang J."/>
            <person name="Shi W."/>
            <person name="Du L."/>
            <person name="Sun Y."/>
            <person name="Zhan W."/>
            <person name="Jiang J.F."/>
            <person name="Wang Q."/>
            <person name="Zhang B."/>
            <person name="Ji P."/>
            <person name="Bell-Sakyi L."/>
            <person name="Cui X.M."/>
            <person name="Yuan T.T."/>
            <person name="Jiang B.G."/>
            <person name="Yang W.F."/>
            <person name="Lam T.T."/>
            <person name="Chang Q.C."/>
            <person name="Ding S.J."/>
            <person name="Wang X.J."/>
            <person name="Zhu J.G."/>
            <person name="Ruan X.D."/>
            <person name="Zhao L."/>
            <person name="Wei J.T."/>
            <person name="Ye R.Z."/>
            <person name="Que T.C."/>
            <person name="Du C.H."/>
            <person name="Zhou Y.H."/>
            <person name="Cheng J.X."/>
            <person name="Dai P.F."/>
            <person name="Guo W.B."/>
            <person name="Han X.H."/>
            <person name="Huang E.J."/>
            <person name="Li L.F."/>
            <person name="Wei W."/>
            <person name="Gao Y.C."/>
            <person name="Liu J.Z."/>
            <person name="Shao H.Z."/>
            <person name="Wang X."/>
            <person name="Wang C.C."/>
            <person name="Yang T.C."/>
            <person name="Huo Q.B."/>
            <person name="Li W."/>
            <person name="Chen H.Y."/>
            <person name="Chen S.E."/>
            <person name="Zhou L.G."/>
            <person name="Ni X.B."/>
            <person name="Tian J.H."/>
            <person name="Sheng Y."/>
            <person name="Liu T."/>
            <person name="Pan Y.S."/>
            <person name="Xia L.Y."/>
            <person name="Li J."/>
            <person name="Zhao F."/>
            <person name="Cao W.C."/>
        </authorList>
    </citation>
    <scope>NUCLEOTIDE SEQUENCE</scope>
    <source>
        <strain evidence="1">Rmic-2018</strain>
    </source>
</reference>
<protein>
    <recommendedName>
        <fullName evidence="3">Tnf receptor-associated factor</fullName>
    </recommendedName>
</protein>
<evidence type="ECO:0008006" key="3">
    <source>
        <dbReference type="Google" id="ProtNLM"/>
    </source>
</evidence>
<dbReference type="VEuPathDB" id="VectorBase:LOC119164658"/>
<dbReference type="InterPro" id="IPR013083">
    <property type="entry name" value="Znf_RING/FYVE/PHD"/>
</dbReference>
<dbReference type="Proteomes" id="UP000821866">
    <property type="component" value="Chromosome 3"/>
</dbReference>
<organism evidence="1 2">
    <name type="scientific">Rhipicephalus microplus</name>
    <name type="common">Cattle tick</name>
    <name type="synonym">Boophilus microplus</name>
    <dbReference type="NCBI Taxonomy" id="6941"/>
    <lineage>
        <taxon>Eukaryota</taxon>
        <taxon>Metazoa</taxon>
        <taxon>Ecdysozoa</taxon>
        <taxon>Arthropoda</taxon>
        <taxon>Chelicerata</taxon>
        <taxon>Arachnida</taxon>
        <taxon>Acari</taxon>
        <taxon>Parasitiformes</taxon>
        <taxon>Ixodida</taxon>
        <taxon>Ixodoidea</taxon>
        <taxon>Ixodidae</taxon>
        <taxon>Rhipicephalinae</taxon>
        <taxon>Rhipicephalus</taxon>
        <taxon>Boophilus</taxon>
    </lineage>
</organism>
<evidence type="ECO:0000313" key="2">
    <source>
        <dbReference type="Proteomes" id="UP000821866"/>
    </source>
</evidence>
<evidence type="ECO:0000313" key="1">
    <source>
        <dbReference type="EMBL" id="KAH8032662.1"/>
    </source>
</evidence>
<proteinExistence type="predicted"/>
<name>A0A9J6EE83_RHIMP</name>
<reference evidence="1" key="2">
    <citation type="submission" date="2021-09" db="EMBL/GenBank/DDBJ databases">
        <authorList>
            <person name="Jia N."/>
            <person name="Wang J."/>
            <person name="Shi W."/>
            <person name="Du L."/>
            <person name="Sun Y."/>
            <person name="Zhan W."/>
            <person name="Jiang J."/>
            <person name="Wang Q."/>
            <person name="Zhang B."/>
            <person name="Ji P."/>
            <person name="Sakyi L.B."/>
            <person name="Cui X."/>
            <person name="Yuan T."/>
            <person name="Jiang B."/>
            <person name="Yang W."/>
            <person name="Lam T.T.-Y."/>
            <person name="Chang Q."/>
            <person name="Ding S."/>
            <person name="Wang X."/>
            <person name="Zhu J."/>
            <person name="Ruan X."/>
            <person name="Zhao L."/>
            <person name="Wei J."/>
            <person name="Que T."/>
            <person name="Du C."/>
            <person name="Cheng J."/>
            <person name="Dai P."/>
            <person name="Han X."/>
            <person name="Huang E."/>
            <person name="Gao Y."/>
            <person name="Liu J."/>
            <person name="Shao H."/>
            <person name="Ye R."/>
            <person name="Li L."/>
            <person name="Wei W."/>
            <person name="Wang X."/>
            <person name="Wang C."/>
            <person name="Huo Q."/>
            <person name="Li W."/>
            <person name="Guo W."/>
            <person name="Chen H."/>
            <person name="Chen S."/>
            <person name="Zhou L."/>
            <person name="Zhou L."/>
            <person name="Ni X."/>
            <person name="Tian J."/>
            <person name="Zhou Y."/>
            <person name="Sheng Y."/>
            <person name="Liu T."/>
            <person name="Pan Y."/>
            <person name="Xia L."/>
            <person name="Li J."/>
            <person name="Zhao F."/>
            <person name="Cao W."/>
        </authorList>
    </citation>
    <scope>NUCLEOTIDE SEQUENCE</scope>
    <source>
        <strain evidence="1">Rmic-2018</strain>
        <tissue evidence="1">Larvae</tissue>
    </source>
</reference>